<sequence>MNQVPSQMIKLQLQCRLQPPSKRHLVAAVKDILPLGSQDWAILLTQYNKYAHANNKLNPLKIEFQALVNHSKPTGDPLYMYEAKATQMAMDKRAEILECSDLGLEEEDNGVGAKVNDESLSWFEGPLVAITLCDSL</sequence>
<gene>
    <name evidence="1" type="ORF">VP01_941g22</name>
</gene>
<dbReference type="EMBL" id="LAVV01015071">
    <property type="protein sequence ID" value="KNZ44202.1"/>
    <property type="molecule type" value="Genomic_DNA"/>
</dbReference>
<accession>A0A0L6U765</accession>
<protein>
    <submittedName>
        <fullName evidence="1">Uncharacterized protein</fullName>
    </submittedName>
</protein>
<evidence type="ECO:0000313" key="2">
    <source>
        <dbReference type="Proteomes" id="UP000037035"/>
    </source>
</evidence>
<organism evidence="1 2">
    <name type="scientific">Puccinia sorghi</name>
    <dbReference type="NCBI Taxonomy" id="27349"/>
    <lineage>
        <taxon>Eukaryota</taxon>
        <taxon>Fungi</taxon>
        <taxon>Dikarya</taxon>
        <taxon>Basidiomycota</taxon>
        <taxon>Pucciniomycotina</taxon>
        <taxon>Pucciniomycetes</taxon>
        <taxon>Pucciniales</taxon>
        <taxon>Pucciniaceae</taxon>
        <taxon>Puccinia</taxon>
    </lineage>
</organism>
<name>A0A0L6U765_9BASI</name>
<dbReference type="Proteomes" id="UP000037035">
    <property type="component" value="Unassembled WGS sequence"/>
</dbReference>
<proteinExistence type="predicted"/>
<dbReference type="VEuPathDB" id="FungiDB:VP01_941g22"/>
<evidence type="ECO:0000313" key="1">
    <source>
        <dbReference type="EMBL" id="KNZ44202.1"/>
    </source>
</evidence>
<comment type="caution">
    <text evidence="1">The sequence shown here is derived from an EMBL/GenBank/DDBJ whole genome shotgun (WGS) entry which is preliminary data.</text>
</comment>
<keyword evidence="2" id="KW-1185">Reference proteome</keyword>
<reference evidence="1 2" key="1">
    <citation type="submission" date="2015-08" db="EMBL/GenBank/DDBJ databases">
        <title>Next Generation Sequencing and Analysis of the Genome of Puccinia sorghi L Schw, the Causal Agent of Maize Common Rust.</title>
        <authorList>
            <person name="Rochi L."/>
            <person name="Burguener G."/>
            <person name="Darino M."/>
            <person name="Turjanski A."/>
            <person name="Kreff E."/>
            <person name="Dieguez M.J."/>
            <person name="Sacco F."/>
        </authorList>
    </citation>
    <scope>NUCLEOTIDE SEQUENCE [LARGE SCALE GENOMIC DNA]</scope>
    <source>
        <strain evidence="1 2">RO10H11247</strain>
    </source>
</reference>
<dbReference type="PANTHER" id="PTHR34409:SF1">
    <property type="entry name" value="MYB-LIKE DOMAIN-CONTAINING PROTEIN"/>
    <property type="match status" value="1"/>
</dbReference>
<dbReference type="OrthoDB" id="2499380at2759"/>
<dbReference type="PANTHER" id="PTHR34409">
    <property type="entry name" value="SET DOMAIN-CONTAINING PROTEIN"/>
    <property type="match status" value="1"/>
</dbReference>
<dbReference type="AlphaFoldDB" id="A0A0L6U765"/>